<reference evidence="2" key="1">
    <citation type="journal article" date="2023" name="IMA Fungus">
        <title>Comparative genomic study of the Penicillium genus elucidates a diverse pangenome and 15 lateral gene transfer events.</title>
        <authorList>
            <person name="Petersen C."/>
            <person name="Sorensen T."/>
            <person name="Nielsen M.R."/>
            <person name="Sondergaard T.E."/>
            <person name="Sorensen J.L."/>
            <person name="Fitzpatrick D.A."/>
            <person name="Frisvad J.C."/>
            <person name="Nielsen K.L."/>
        </authorList>
    </citation>
    <scope>NUCLEOTIDE SEQUENCE</scope>
    <source>
        <strain evidence="2">IBT 17514</strain>
    </source>
</reference>
<evidence type="ECO:0000313" key="2">
    <source>
        <dbReference type="EMBL" id="KAJ5732307.1"/>
    </source>
</evidence>
<accession>A0AAD6MXT8</accession>
<evidence type="ECO:0000313" key="3">
    <source>
        <dbReference type="Proteomes" id="UP001215712"/>
    </source>
</evidence>
<comment type="caution">
    <text evidence="2">The sequence shown here is derived from an EMBL/GenBank/DDBJ whole genome shotgun (WGS) entry which is preliminary data.</text>
</comment>
<dbReference type="AlphaFoldDB" id="A0AAD6MXT8"/>
<feature type="region of interest" description="Disordered" evidence="1">
    <location>
        <begin position="1"/>
        <end position="64"/>
    </location>
</feature>
<dbReference type="Proteomes" id="UP001215712">
    <property type="component" value="Unassembled WGS sequence"/>
</dbReference>
<name>A0AAD6MXT8_9EURO</name>
<dbReference type="EMBL" id="JAQJAN010000004">
    <property type="protein sequence ID" value="KAJ5732307.1"/>
    <property type="molecule type" value="Genomic_DNA"/>
</dbReference>
<feature type="compositionally biased region" description="Basic residues" evidence="1">
    <location>
        <begin position="14"/>
        <end position="23"/>
    </location>
</feature>
<feature type="compositionally biased region" description="Basic and acidic residues" evidence="1">
    <location>
        <begin position="39"/>
        <end position="58"/>
    </location>
</feature>
<gene>
    <name evidence="2" type="ORF">N7493_003788</name>
</gene>
<keyword evidence="3" id="KW-1185">Reference proteome</keyword>
<sequence>MSSFLRRTSDFFKHHTGNQRHRQQTITKRSNDAGASVAERMRKHERRESKQLEKDRAEFAATRR</sequence>
<reference evidence="2" key="2">
    <citation type="submission" date="2023-01" db="EMBL/GenBank/DDBJ databases">
        <authorList>
            <person name="Petersen C."/>
        </authorList>
    </citation>
    <scope>NUCLEOTIDE SEQUENCE</scope>
    <source>
        <strain evidence="2">IBT 17514</strain>
    </source>
</reference>
<proteinExistence type="predicted"/>
<protein>
    <submittedName>
        <fullName evidence="2">Uncharacterized protein</fullName>
    </submittedName>
</protein>
<organism evidence="2 3">
    <name type="scientific">Penicillium malachiteum</name>
    <dbReference type="NCBI Taxonomy" id="1324776"/>
    <lineage>
        <taxon>Eukaryota</taxon>
        <taxon>Fungi</taxon>
        <taxon>Dikarya</taxon>
        <taxon>Ascomycota</taxon>
        <taxon>Pezizomycotina</taxon>
        <taxon>Eurotiomycetes</taxon>
        <taxon>Eurotiomycetidae</taxon>
        <taxon>Eurotiales</taxon>
        <taxon>Aspergillaceae</taxon>
        <taxon>Penicillium</taxon>
    </lineage>
</organism>
<evidence type="ECO:0000256" key="1">
    <source>
        <dbReference type="SAM" id="MobiDB-lite"/>
    </source>
</evidence>